<dbReference type="EMBL" id="JAPZVP010000005">
    <property type="protein sequence ID" value="MDA1359521.1"/>
    <property type="molecule type" value="Genomic_DNA"/>
</dbReference>
<comment type="caution">
    <text evidence="1">The sequence shown here is derived from an EMBL/GenBank/DDBJ whole genome shotgun (WGS) entry which is preliminary data.</text>
</comment>
<protein>
    <submittedName>
        <fullName evidence="1">SRPBCC family protein</fullName>
    </submittedName>
</protein>
<dbReference type="Pfam" id="PF10604">
    <property type="entry name" value="Polyketide_cyc2"/>
    <property type="match status" value="1"/>
</dbReference>
<dbReference type="InterPro" id="IPR023393">
    <property type="entry name" value="START-like_dom_sf"/>
</dbReference>
<evidence type="ECO:0000313" key="2">
    <source>
        <dbReference type="Proteomes" id="UP001146067"/>
    </source>
</evidence>
<dbReference type="InterPro" id="IPR019587">
    <property type="entry name" value="Polyketide_cyclase/dehydratase"/>
</dbReference>
<accession>A0A9X3P882</accession>
<reference evidence="1" key="1">
    <citation type="submission" date="2022-12" db="EMBL/GenBank/DDBJ databases">
        <title>Gycomyces niveus sp.nov.,a novel actinomycete isolated from soil in Shouguan.</title>
        <authorList>
            <person name="Yang X."/>
        </authorList>
    </citation>
    <scope>NUCLEOTIDE SEQUENCE</scope>
    <source>
        <strain evidence="1">NEAU-A15</strain>
    </source>
</reference>
<dbReference type="AlphaFoldDB" id="A0A9X3P882"/>
<gene>
    <name evidence="1" type="ORF">O1R50_07805</name>
</gene>
<dbReference type="Gene3D" id="3.30.530.20">
    <property type="match status" value="1"/>
</dbReference>
<name>A0A9X3P882_9ACTN</name>
<dbReference type="SUPFAM" id="SSF55961">
    <property type="entry name" value="Bet v1-like"/>
    <property type="match status" value="1"/>
</dbReference>
<keyword evidence="2" id="KW-1185">Reference proteome</keyword>
<dbReference type="Proteomes" id="UP001146067">
    <property type="component" value="Unassembled WGS sequence"/>
</dbReference>
<evidence type="ECO:0000313" key="1">
    <source>
        <dbReference type="EMBL" id="MDA1359521.1"/>
    </source>
</evidence>
<organism evidence="1 2">
    <name type="scientific">Glycomyces luteolus</name>
    <dbReference type="NCBI Taxonomy" id="2670330"/>
    <lineage>
        <taxon>Bacteria</taxon>
        <taxon>Bacillati</taxon>
        <taxon>Actinomycetota</taxon>
        <taxon>Actinomycetes</taxon>
        <taxon>Glycomycetales</taxon>
        <taxon>Glycomycetaceae</taxon>
        <taxon>Glycomyces</taxon>
    </lineage>
</organism>
<proteinExistence type="predicted"/>
<sequence length="142" mass="15158">MQFANTITIDRRPAEVFAYLADLENIPRWNYAIGETRKTSDGPVGVGSQYAQVRTIPAHAEEALEITGFEPDTRLSIQGVLGPFHGEITYALAPADGGTVLTNSMDLQASGPARLIAPLAAARVKNAVAANLEALKQLLEKA</sequence>
<dbReference type="RefSeq" id="WP_270109363.1">
    <property type="nucleotide sequence ID" value="NZ_JAPZVP010000005.1"/>
</dbReference>